<dbReference type="Proteomes" id="UP000005627">
    <property type="component" value="Chromosome 8"/>
</dbReference>
<dbReference type="OrthoDB" id="447173at2759"/>
<dbReference type="Gene3D" id="1.20.1280.160">
    <property type="match status" value="1"/>
</dbReference>
<dbReference type="GO" id="GO:0005868">
    <property type="term" value="C:cytoplasmic dynein complex"/>
    <property type="evidence" value="ECO:0007669"/>
    <property type="project" value="EnsemblFungi"/>
</dbReference>
<dbReference type="HOGENOM" id="CLU_000038_7_0_1"/>
<dbReference type="InterPro" id="IPR035706">
    <property type="entry name" value="AAA_9"/>
</dbReference>
<dbReference type="Gene3D" id="3.40.50.300">
    <property type="entry name" value="P-loop containing nucleotide triphosphate hydrolases"/>
    <property type="match status" value="5"/>
</dbReference>
<evidence type="ECO:0000256" key="10">
    <source>
        <dbReference type="ARBA" id="ARBA00023017"/>
    </source>
</evidence>
<keyword evidence="9" id="KW-0067">ATP-binding</keyword>
<dbReference type="InterPro" id="IPR013594">
    <property type="entry name" value="Dynein_heavy_tail"/>
</dbReference>
<dbReference type="GO" id="GO:0030473">
    <property type="term" value="P:nuclear migration along microtubule"/>
    <property type="evidence" value="ECO:0007669"/>
    <property type="project" value="EnsemblFungi"/>
</dbReference>
<dbReference type="SUPFAM" id="SSF52540">
    <property type="entry name" value="P-loop containing nucleoside triphosphate hydrolases"/>
    <property type="match status" value="5"/>
</dbReference>
<evidence type="ECO:0000256" key="14">
    <source>
        <dbReference type="ARBA" id="ARBA00033439"/>
    </source>
</evidence>
<name>G8ZZB3_TORDE</name>
<dbReference type="FunCoup" id="G8ZZB3">
    <property type="interactions" value="800"/>
</dbReference>
<dbReference type="InterPro" id="IPR024317">
    <property type="entry name" value="Dynein_heavy_chain_D4_dom"/>
</dbReference>
<dbReference type="InterPro" id="IPR043157">
    <property type="entry name" value="Dynein_AAA1S"/>
</dbReference>
<dbReference type="InterPro" id="IPR041658">
    <property type="entry name" value="AAA_lid_11"/>
</dbReference>
<evidence type="ECO:0000256" key="5">
    <source>
        <dbReference type="ARBA" id="ARBA00022490"/>
    </source>
</evidence>
<dbReference type="Gene3D" id="1.10.472.130">
    <property type="match status" value="1"/>
</dbReference>
<evidence type="ECO:0000256" key="7">
    <source>
        <dbReference type="ARBA" id="ARBA00022737"/>
    </source>
</evidence>
<keyword evidence="4" id="KW-0415">Karyogamy</keyword>
<keyword evidence="10" id="KW-0243">Dynein</keyword>
<sequence length="4079" mass="465502">MSSLIQEFVEYCVGLVGGTRGLDDAGRLRLFKDFSSQWENEVNSFLFDECKRTIIIRLTGDSNDLCVGIDGLTSGNLQSTLLVLKNQRSIDYNVPVRSQFSVMWLSDSSMIDSLTSLIDDGLSTVIDLLIKHESGPSDSLRMTKSKLKNVSYTLHNMQYTICTPEIVSMAHPRVQDLVKEGKHEADFESTLLKDSNFLNALQSIVNQWLELSRGLCDTDRDVRDGSAYDEIQFWSDLQKSLMSLAQQLRSPEVRTTMSILVATKRWNSVSGFVAETGVTDRLKIVREYNQFISSIPLKVLSSAEKVEDVIKCIDLLASALKKFRFTSFPEQRFALLMSKISQEVHGKLLEVIPNLFTAADEDFENYMRLISVALVKWNDTIQENKIQLREVIRRRGHSFSTAIDIRPNAEDLQESLKQLSEFRDRHAILKASLETIRYDGYFQDLEFLFEPIGTLPNTSIASWATEEALYRQRLSVIEEKLIVVWRTALDRGSSSEEMINQYATFAPLMASHPKLRSVMRDCQEGLLSIVKEEITALSLKVEGMHQVEEVLLLKGLTPITAFILQCLQIRDRILILRKRSSILLGLNWETLPEGKTLSSRFIELTQKTDCTAAFHTWKEKASQLKLDKLDTPMLKVLSNHDDHYELLVNFDFSAGSIFKEVRDLGSMGFNIPNGVIRTALKFGDIQCSASIILEQLQTFLSVVSGLNSRTYTAVLLRKNVDAVWRLIGRATVAVWSNSAVDPRLKGHENTSFNHIKDLEMAVSLVLKDFEVLEESEMLLKRAFEALVNAPSNTKLASEAIASIQSILVGMTTLQFETLNELTSLLNRHIEEIILSKTREELRSMQLGRQALVVTLKGTSLSCSPELIQIKSSWIKKIEQIVTKVAGQPKIHLKSSKAPKETFSSLTDSLSGTVAKVLKRLEKEYQLTKRYLEHLKKTEALWLLKDSDLHDTIRGDITICYNLWEQLANLRDYLERPSEAYNVNGLLIFRFEDSLLQIYGKLDYWQKLLSEVLLALYLNTASSLSSDIRKDLEELEGHDAKFSSFEHLSSLLISVHRMRSYNHERRKTVEFLSLCEPVFLETRLRLPTEYLYIDQLENDMRNAEHCLEEKEVLVETKRALFITVLEDKLTSINSHIRMVSDEWRMKQSLIQEELPEEALNILLNFETSLANIREEVRVVSLCSRIILHPIVIEDCLKKASNEVQDSIMMCKRLKEILKLVDNSMQKDWASANIDIISRDVATIAGTIAGLSSNFRQYKLFEELETKVRKLKGCMGLFKEMKSSAMKSRHWKAIFAKSPQTTPPAAVLESQTFSLKDIVALNIEANEASMKEIIYSARREGVLEESLCRMQSFWKYAQYELFEHSSGMALVKDWISIRQSCSDDLDELISMKNSICFKFFEHDCTDLETKLAAFLEIQHNWMEAQFHWLDLFGVVGEGGKLSSLLPHETAKFHSVTVDLRAISSRAFQMGSIIELTSFSGGKKKFKDLEDQLKVIKTSLTVYLEQQRRNYPRYFFLGNDDLLKLLGTGSDLGQMSRFMPKLFGSISHIQFLGSIITGICSIEGEVLNLDTSVPIEDHLTPDVWLNILELQIKKTISNNVHSCLKRIAEGIDFTSLLYSHSFQVLLLTWQVIWTKRVDRSIEEGEFSGIQQYIDRQLDFLMSILKDCKEGHDKQKVRSLIIECIHGAAIVTKLCNASSAAMVKLEWSKIQKFYYQDDEPNLLERVITVQCGRQLKYGFTYIGVPERLIYTSTLDRSFAALGEALSQKYGGCLFGPAGTGKTETIKALAQNLGRMVLVFNCDKSFDFLAMSRLLSGITQVGAWGCFDELNRMNETTLSSVTSHVEKIQLALLKKCDQVHLMNQSIPLNADAGLFITFNPGYGGRSVLPENLKKRFREYSVRKAETDTISEVIMRIMGFQKAQSLSKKLVCLFETLRTDCSSQKHYDFGLRSFKKVFKTCAELAGKRGHHANEECLLTESMSQIILPSLNKADEVVFMSHTNRLFSHHESMIFSHEFNQKLLEACKECFIEPTKEFAMKCAQLFNLQRSQQAIILMGPAGFGKTAVWRTTLMAIKKLGALHIFAYVIDTKTLTKNSLYGRLNEATLEWKDGIFTSILRKVNDDMAGTFKDAMVWVVFDSDLDPEYIEVLNSALDDNKLLTLPTGERIAMPQNLRLLFEAPDLDYATPATITRCAIIWFPEPLYADYEQLNCSLTKAAQEVQARSGISEDFVKHMGLILRELLSPVDFSCISAEAKLFHHILSFDSSRTVTAISKIIIQGIRSFHHLLLVAHDKQQYVFTLIRLYQALINAMAADTSSKDREKIVEFVDTIFETRSRELLDGSRPESLCITTKTLEPIPFSDLVEQNKLEPHDVMKPDVFIPTLDTLKQESYVFDLLNAGQPVILCGPPGSGKTMILTNALRKSAQLLLVAMNFSKDTTISSILKSLKRHTIYADGPKGLVLCPKLPDKCVVLFCDEINLPKLDKYGSQSVILFLRLLIEKNGFWRTDDNRWVSIERIRIVGACNPSSDPGRLPLSPRFLRHTPILSIDYPSEQSLMTIYQNLFEATFSLLPHLKSYARTFCDASIYLYHQCKKNFTPSMRAHYLFSPRELTRWIRGLQTAIVSGLQQEFGCVFHAWAYEASRIFADRLVDDADTQVFLTLLRETSKKYFAKHGKLPPDSSEILFSSLLSQGYEQVQKVDLLAFVKQRLTSFAKEQLDSQLIVHEEMLNHILAIDRILKQRQGHAMLIGARRTGKTTLVKFVSWINGLTVLQPGIHKNYDIHEFDAFLRKVLLRCTMDGQRVCLIIDESSILESSFLERMNTLLANSDVPDLFQEEQYETLIFSLRQKIDSLGLVMNSEQELYDWFVGQISKNLHVVFTICDPCGIGSTNLTTSPALFNRCVINWMGSWSTSVLRQISNEIIQSMSLESSIVAPSEKSLLKSFNIHPNKISNAFVRFHIEFHVEQENTKSPGMFLDALKLFKKLHLKKGIELDENQRFFSNGLQKLDESVLKFQEMSALLTTKGKELKRKEMEARQTLDKMLLEQNEAERKQEATLEIKTILTQRESEASQRRQSVRMELDAFEPIMLEAQRGVKNIKKQQLTEIRSMINPPVAVKITIEAVCSVLGYRSSSWRNIQQFIRSDEFIYDIVHFDPDTMLPKDLKMMIENEFLSIPDFTYEKVHRASKVCGPLYQWVYAQIKYSEVLDKVGPLRDEAKQIEEEALHAKARLLAAEDMISELEEGIKELKDTYRVIIRDIEVIKGKMEEVQAKLDRSKALVENLSSEKSRWKRYILSYQQELEEMNGNCLITAIYFSYCGVLNEKQRKQTFEVIAGILDGLSIRFDRNYEFVAFNIDVDSQIRWIAHGIPNETFYIENFLLALEPDVIPYIVDPNSQVPQILSSFFDGKLEVISFDERNFVKKLANAVKFGGTVLVQNAENFDPIMNNVLAGVCRKSHGHRIVQIGDLEVDVSPEFRMLLYSNNARRPLSNFVQSRVRVVDFSINEVSVEMQAVRMALTYDVPEIERENEELSKLNGIYKVQLKTFEHQLLEELNQSKGNILENDELITTLERVKAEAILVEGKLQKNQDLMEKLATFITSYSTFGYHCSSLYSMMKKLSRLHWFYELPLWLFVGCLEAVLVPEQAIESDVATRVKSLSWRLYQKVYSTFSAYLTKDYKMVLAIIFHLMFHFTGDIKRIKQTLQSVLNIMEPEIARVHETKDEVVINCSESIKNMIGLIGNQTYFPAIELLANEFPNEETLENMTLSSEKNYIVVASERDFDSSFKVIELANKQKQELSVIALGSPESENYAEQEVIRSMLEGRWVLLQNIQMSMSWVESFLARKLELQPEGVRSPKKRFKIFMTCSLLGALLPLPLLQNSYKKVFESTPSILGSVRDLWSNASLKSENEDKGLISAWLIFLLAWFHAIIEARNGLNPIGFSKKYDFNECDFASGLSHIKQFVSRLDDESSLFDCAELHFTIGRIIYGGKIDEDEDLAVLQNICSRIFSPEAIKSLQNPDKSHDLLPGVSIPQGFIDEQVMSDILNNSCEPIDSYSSWLGLPADAIQQYERIKTRELLIKTENLLTES</sequence>
<feature type="coiled-coil region" evidence="16">
    <location>
        <begin position="3209"/>
        <end position="3278"/>
    </location>
</feature>
<dbReference type="InterPro" id="IPR003593">
    <property type="entry name" value="AAA+_ATPase"/>
</dbReference>
<evidence type="ECO:0000256" key="3">
    <source>
        <dbReference type="ARBA" id="ARBA00022197"/>
    </source>
</evidence>
<keyword evidence="11 16" id="KW-0175">Coiled coil</keyword>
<dbReference type="InterPro" id="IPR013602">
    <property type="entry name" value="Dynein_heavy_linker"/>
</dbReference>
<organism evidence="18 19">
    <name type="scientific">Torulaspora delbrueckii</name>
    <name type="common">Yeast</name>
    <name type="synonym">Candida colliculosa</name>
    <dbReference type="NCBI Taxonomy" id="4950"/>
    <lineage>
        <taxon>Eukaryota</taxon>
        <taxon>Fungi</taxon>
        <taxon>Dikarya</taxon>
        <taxon>Ascomycota</taxon>
        <taxon>Saccharomycotina</taxon>
        <taxon>Saccharomycetes</taxon>
        <taxon>Saccharomycetales</taxon>
        <taxon>Saccharomycetaceae</taxon>
        <taxon>Torulaspora</taxon>
    </lineage>
</organism>
<dbReference type="Gene3D" id="1.10.8.720">
    <property type="entry name" value="Region D6 of dynein motor"/>
    <property type="match status" value="1"/>
</dbReference>
<evidence type="ECO:0000256" key="8">
    <source>
        <dbReference type="ARBA" id="ARBA00022741"/>
    </source>
</evidence>
<dbReference type="InterPro" id="IPR042228">
    <property type="entry name" value="Dynein_linker_3"/>
</dbReference>
<dbReference type="PANTHER" id="PTHR45703:SF36">
    <property type="entry name" value="DYNEIN HEAVY CHAIN, CYTOPLASMIC"/>
    <property type="match status" value="1"/>
</dbReference>
<dbReference type="InterPro" id="IPR027417">
    <property type="entry name" value="P-loop_NTPase"/>
</dbReference>
<comment type="function">
    <text evidence="15">Cytoplasmic dynein acts as a motor for the intracellular retrograde motility of vesicles and organelles along microtubules. Dynein has ATPase activity; the force-producing power stroke is thought to occur on release of ADP. Required to maintain uniform nuclear distribution in hyphae. May play an important role in the proper orientation of the mitotic spindle into the budding daughter cell yeast. Probably required for normal progression of the cell cycle.</text>
</comment>
<dbReference type="Pfam" id="PF12774">
    <property type="entry name" value="AAA_6"/>
    <property type="match status" value="1"/>
</dbReference>
<dbReference type="Gene3D" id="1.20.58.1120">
    <property type="match status" value="1"/>
</dbReference>
<dbReference type="Pfam" id="PF12781">
    <property type="entry name" value="AAA_9"/>
    <property type="match status" value="1"/>
</dbReference>
<evidence type="ECO:0000259" key="17">
    <source>
        <dbReference type="SMART" id="SM00382"/>
    </source>
</evidence>
<feature type="domain" description="AAA+ ATPase" evidence="17">
    <location>
        <begin position="1763"/>
        <end position="2018"/>
    </location>
</feature>
<dbReference type="Pfam" id="PF08385">
    <property type="entry name" value="DHC_N1"/>
    <property type="match status" value="1"/>
</dbReference>
<dbReference type="GO" id="GO:0051959">
    <property type="term" value="F:dynein light intermediate chain binding"/>
    <property type="evidence" value="ECO:0007669"/>
    <property type="project" value="InterPro"/>
</dbReference>
<dbReference type="Gene3D" id="1.10.8.710">
    <property type="match status" value="1"/>
</dbReference>
<evidence type="ECO:0000256" key="13">
    <source>
        <dbReference type="ARBA" id="ARBA00023212"/>
    </source>
</evidence>
<dbReference type="Pfam" id="PF12780">
    <property type="entry name" value="AAA_8"/>
    <property type="match status" value="1"/>
</dbReference>
<keyword evidence="8" id="KW-0547">Nucleotide-binding</keyword>
<dbReference type="Gene3D" id="1.20.920.20">
    <property type="match status" value="1"/>
</dbReference>
<keyword evidence="5" id="KW-0963">Cytoplasm</keyword>
<dbReference type="GO" id="GO:0008569">
    <property type="term" value="F:minus-end-directed microtubule motor activity"/>
    <property type="evidence" value="ECO:0007669"/>
    <property type="project" value="EnsemblFungi"/>
</dbReference>
<dbReference type="FunFam" id="3.40.50.300:FF:000996">
    <property type="entry name" value="Cytoplasmic dynein heavy chain"/>
    <property type="match status" value="1"/>
</dbReference>
<comment type="subcellular location">
    <subcellularLocation>
        <location evidence="1">Cytoplasm</location>
        <location evidence="1">Cytoskeleton</location>
    </subcellularLocation>
</comment>
<dbReference type="GeneID" id="11500963"/>
<evidence type="ECO:0000313" key="19">
    <source>
        <dbReference type="Proteomes" id="UP000005627"/>
    </source>
</evidence>
<evidence type="ECO:0000256" key="2">
    <source>
        <dbReference type="ARBA" id="ARBA00008887"/>
    </source>
</evidence>
<reference evidence="18 19" key="1">
    <citation type="journal article" date="2011" name="Proc. Natl. Acad. Sci. U.S.A.">
        <title>Evolutionary erosion of yeast sex chromosomes by mating-type switching accidents.</title>
        <authorList>
            <person name="Gordon J.L."/>
            <person name="Armisen D."/>
            <person name="Proux-Wera E."/>
            <person name="Oheigeartaigh S.S."/>
            <person name="Byrne K.P."/>
            <person name="Wolfe K.H."/>
        </authorList>
    </citation>
    <scope>NUCLEOTIDE SEQUENCE [LARGE SCALE GENOMIC DNA]</scope>
    <source>
        <strain evidence="19">ATCC 10662 / CBS 1146 / NBRC 0425 / NCYC 2629 / NRRL Y-866</strain>
    </source>
</reference>
<dbReference type="CDD" id="cd00009">
    <property type="entry name" value="AAA"/>
    <property type="match status" value="1"/>
</dbReference>
<evidence type="ECO:0000256" key="6">
    <source>
        <dbReference type="ARBA" id="ARBA00022701"/>
    </source>
</evidence>
<dbReference type="GO" id="GO:0045505">
    <property type="term" value="F:dynein intermediate chain binding"/>
    <property type="evidence" value="ECO:0007669"/>
    <property type="project" value="InterPro"/>
</dbReference>
<dbReference type="InterPro" id="IPR042222">
    <property type="entry name" value="Dynein_2_N"/>
</dbReference>
<proteinExistence type="inferred from homology"/>
<keyword evidence="6" id="KW-0493">Microtubule</keyword>
<dbReference type="EMBL" id="HE616749">
    <property type="protein sequence ID" value="CCE93957.1"/>
    <property type="molecule type" value="Genomic_DNA"/>
</dbReference>
<dbReference type="Pfam" id="PF12775">
    <property type="entry name" value="AAA_7"/>
    <property type="match status" value="1"/>
</dbReference>
<dbReference type="InterPro" id="IPR024743">
    <property type="entry name" value="Dynein_HC_stalk"/>
</dbReference>
<dbReference type="Gene3D" id="1.20.920.30">
    <property type="match status" value="1"/>
</dbReference>
<dbReference type="Pfam" id="PF22597">
    <property type="entry name" value="DYN_lid"/>
    <property type="match status" value="1"/>
</dbReference>
<evidence type="ECO:0000256" key="1">
    <source>
        <dbReference type="ARBA" id="ARBA00004245"/>
    </source>
</evidence>
<dbReference type="GO" id="GO:0005524">
    <property type="term" value="F:ATP binding"/>
    <property type="evidence" value="ECO:0007669"/>
    <property type="project" value="UniProtKB-KW"/>
</dbReference>
<accession>G8ZZB3</accession>
<dbReference type="InParanoid" id="G8ZZB3"/>
<dbReference type="Gene3D" id="1.10.8.740">
    <property type="match status" value="1"/>
</dbReference>
<dbReference type="Pfam" id="PF12777">
    <property type="entry name" value="MT"/>
    <property type="match status" value="1"/>
</dbReference>
<keyword evidence="13" id="KW-0206">Cytoskeleton</keyword>
<protein>
    <recommendedName>
        <fullName evidence="3">Dynein heavy chain, cytoplasmic</fullName>
    </recommendedName>
    <alternativeName>
        <fullName evidence="14">Dynein heavy chain, cytosolic</fullName>
    </alternativeName>
</protein>
<keyword evidence="12" id="KW-0505">Motor protein</keyword>
<dbReference type="GO" id="GO:0000070">
    <property type="term" value="P:mitotic sister chromatid segregation"/>
    <property type="evidence" value="ECO:0007669"/>
    <property type="project" value="EnsemblFungi"/>
</dbReference>
<dbReference type="InterPro" id="IPR042219">
    <property type="entry name" value="AAA_lid_11_sf"/>
</dbReference>
<keyword evidence="19" id="KW-1185">Reference proteome</keyword>
<comment type="similarity">
    <text evidence="2">Belongs to the dynein heavy chain family.</text>
</comment>
<dbReference type="STRING" id="1076872.G8ZZB3"/>
<dbReference type="InterPro" id="IPR054354">
    <property type="entry name" value="DYNC2H1-like_lid"/>
</dbReference>
<evidence type="ECO:0000313" key="18">
    <source>
        <dbReference type="EMBL" id="CCE93957.1"/>
    </source>
</evidence>
<dbReference type="Pfam" id="PF03028">
    <property type="entry name" value="Dynein_heavy"/>
    <property type="match status" value="1"/>
</dbReference>
<dbReference type="GO" id="GO:0000132">
    <property type="term" value="P:establishment of mitotic spindle orientation"/>
    <property type="evidence" value="ECO:0007669"/>
    <property type="project" value="EnsemblFungi"/>
</dbReference>
<dbReference type="Gene3D" id="3.20.180.20">
    <property type="entry name" value="Dynein heavy chain, N-terminal domain 2"/>
    <property type="match status" value="1"/>
</dbReference>
<dbReference type="FunFam" id="3.40.50.300:FF:002357">
    <property type="entry name" value="Glutathione S-transferase class-mu 26 kDa isozyme"/>
    <property type="match status" value="1"/>
</dbReference>
<evidence type="ECO:0000256" key="4">
    <source>
        <dbReference type="ARBA" id="ARBA00022459"/>
    </source>
</evidence>
<dbReference type="eggNOG" id="KOG3595">
    <property type="taxonomic scope" value="Eukaryota"/>
</dbReference>
<dbReference type="SMART" id="SM00382">
    <property type="entry name" value="AAA"/>
    <property type="match status" value="2"/>
</dbReference>
<evidence type="ECO:0000256" key="16">
    <source>
        <dbReference type="SAM" id="Coils"/>
    </source>
</evidence>
<dbReference type="PANTHER" id="PTHR45703">
    <property type="entry name" value="DYNEIN HEAVY CHAIN"/>
    <property type="match status" value="1"/>
</dbReference>
<dbReference type="GO" id="GO:0000741">
    <property type="term" value="P:karyogamy"/>
    <property type="evidence" value="ECO:0007669"/>
    <property type="project" value="UniProtKB-KW"/>
</dbReference>
<evidence type="ECO:0000256" key="9">
    <source>
        <dbReference type="ARBA" id="ARBA00022840"/>
    </source>
</evidence>
<dbReference type="InterPro" id="IPR026983">
    <property type="entry name" value="DHC"/>
</dbReference>
<dbReference type="RefSeq" id="XP_003683168.1">
    <property type="nucleotide sequence ID" value="XM_003683120.1"/>
</dbReference>
<keyword evidence="7" id="KW-0677">Repeat</keyword>
<dbReference type="GO" id="GO:0005816">
    <property type="term" value="C:spindle pole body"/>
    <property type="evidence" value="ECO:0007669"/>
    <property type="project" value="EnsemblFungi"/>
</dbReference>
<dbReference type="Gene3D" id="1.10.287.2620">
    <property type="match status" value="1"/>
</dbReference>
<dbReference type="Pfam" id="PF08393">
    <property type="entry name" value="DHC_N2"/>
    <property type="match status" value="1"/>
</dbReference>
<evidence type="ECO:0000256" key="15">
    <source>
        <dbReference type="ARBA" id="ARBA00053342"/>
    </source>
</evidence>
<evidence type="ECO:0000256" key="12">
    <source>
        <dbReference type="ARBA" id="ARBA00023175"/>
    </source>
</evidence>
<gene>
    <name evidence="18" type="primary">TDEL0H00980</name>
    <name evidence="18" type="ORF">TDEL_0H00980</name>
</gene>
<dbReference type="GO" id="GO:0000235">
    <property type="term" value="C:astral microtubule"/>
    <property type="evidence" value="ECO:0007669"/>
    <property type="project" value="EnsemblFungi"/>
</dbReference>
<dbReference type="InterPro" id="IPR004273">
    <property type="entry name" value="Dynein_heavy_D6_P-loop"/>
</dbReference>
<feature type="domain" description="AAA+ ATPase" evidence="17">
    <location>
        <begin position="2393"/>
        <end position="2543"/>
    </location>
</feature>
<dbReference type="GO" id="GO:0005938">
    <property type="term" value="C:cell cortex"/>
    <property type="evidence" value="ECO:0007669"/>
    <property type="project" value="EnsemblFungi"/>
</dbReference>
<dbReference type="KEGG" id="tdl:TDEL_0H00980"/>
<dbReference type="Pfam" id="PF18198">
    <property type="entry name" value="AAA_lid_11"/>
    <property type="match status" value="1"/>
</dbReference>
<evidence type="ECO:0000256" key="11">
    <source>
        <dbReference type="ARBA" id="ARBA00023054"/>
    </source>
</evidence>
<dbReference type="Gene3D" id="1.20.140.100">
    <property type="entry name" value="Dynein heavy chain, N-terminal domain 2"/>
    <property type="match status" value="1"/>
</dbReference>
<dbReference type="InterPro" id="IPR035699">
    <property type="entry name" value="AAA_6"/>
</dbReference>